<dbReference type="Pfam" id="PF04082">
    <property type="entry name" value="Fungal_trans"/>
    <property type="match status" value="1"/>
</dbReference>
<keyword evidence="5" id="KW-0539">Nucleus</keyword>
<feature type="domain" description="Xylanolytic transcriptional activator regulatory" evidence="7">
    <location>
        <begin position="280"/>
        <end position="351"/>
    </location>
</feature>
<evidence type="ECO:0000256" key="3">
    <source>
        <dbReference type="ARBA" id="ARBA00023125"/>
    </source>
</evidence>
<dbReference type="GO" id="GO:0043565">
    <property type="term" value="F:sequence-specific DNA binding"/>
    <property type="evidence" value="ECO:0007669"/>
    <property type="project" value="TreeGrafter"/>
</dbReference>
<evidence type="ECO:0000259" key="7">
    <source>
        <dbReference type="SMART" id="SM00906"/>
    </source>
</evidence>
<protein>
    <recommendedName>
        <fullName evidence="7">Xylanolytic transcriptional activator regulatory domain-containing protein</fullName>
    </recommendedName>
</protein>
<reference evidence="8" key="1">
    <citation type="submission" date="2021-01" db="EMBL/GenBank/DDBJ databases">
        <authorList>
            <consortium name="Aspergillus chevalieri M1 genome sequencing consortium"/>
            <person name="Kazuki M."/>
            <person name="Futagami T."/>
        </authorList>
    </citation>
    <scope>NUCLEOTIDE SEQUENCE</scope>
    <source>
        <strain evidence="8">M1</strain>
    </source>
</reference>
<dbReference type="SMART" id="SM00906">
    <property type="entry name" value="Fungal_trans"/>
    <property type="match status" value="1"/>
</dbReference>
<keyword evidence="4" id="KW-0804">Transcription</keyword>
<dbReference type="InterPro" id="IPR051711">
    <property type="entry name" value="Stress_Response_Reg"/>
</dbReference>
<comment type="subcellular location">
    <subcellularLocation>
        <location evidence="1">Nucleus</location>
    </subcellularLocation>
</comment>
<keyword evidence="2" id="KW-0805">Transcription regulation</keyword>
<dbReference type="GeneID" id="66978485"/>
<dbReference type="RefSeq" id="XP_043132648.1">
    <property type="nucleotide sequence ID" value="XM_043276107.1"/>
</dbReference>
<evidence type="ECO:0000313" key="8">
    <source>
        <dbReference type="EMBL" id="BCR84126.1"/>
    </source>
</evidence>
<dbReference type="AlphaFoldDB" id="A0A7R7ZKA8"/>
<dbReference type="KEGG" id="ache:ACHE_11528A"/>
<dbReference type="GO" id="GO:0008270">
    <property type="term" value="F:zinc ion binding"/>
    <property type="evidence" value="ECO:0007669"/>
    <property type="project" value="InterPro"/>
</dbReference>
<name>A0A7R7ZKA8_ASPCH</name>
<gene>
    <name evidence="8" type="ORF">ACHE_11528A</name>
</gene>
<dbReference type="GO" id="GO:0045944">
    <property type="term" value="P:positive regulation of transcription by RNA polymerase II"/>
    <property type="evidence" value="ECO:0007669"/>
    <property type="project" value="TreeGrafter"/>
</dbReference>
<evidence type="ECO:0000256" key="6">
    <source>
        <dbReference type="SAM" id="MobiDB-lite"/>
    </source>
</evidence>
<feature type="compositionally biased region" description="Basic and acidic residues" evidence="6">
    <location>
        <begin position="596"/>
        <end position="607"/>
    </location>
</feature>
<evidence type="ECO:0000256" key="4">
    <source>
        <dbReference type="ARBA" id="ARBA00023163"/>
    </source>
</evidence>
<keyword evidence="3" id="KW-0238">DNA-binding</keyword>
<reference evidence="8" key="2">
    <citation type="submission" date="2021-02" db="EMBL/GenBank/DDBJ databases">
        <title>Aspergillus chevalieri M1 genome sequence.</title>
        <authorList>
            <person name="Kadooka C."/>
            <person name="Mori K."/>
            <person name="Futagami T."/>
        </authorList>
    </citation>
    <scope>NUCLEOTIDE SEQUENCE</scope>
    <source>
        <strain evidence="8">M1</strain>
    </source>
</reference>
<keyword evidence="9" id="KW-1185">Reference proteome</keyword>
<evidence type="ECO:0000256" key="5">
    <source>
        <dbReference type="ARBA" id="ARBA00023242"/>
    </source>
</evidence>
<dbReference type="InterPro" id="IPR007219">
    <property type="entry name" value="XnlR_reg_dom"/>
</dbReference>
<evidence type="ECO:0000256" key="2">
    <source>
        <dbReference type="ARBA" id="ARBA00023015"/>
    </source>
</evidence>
<sequence length="662" mass="74204">MRVYGRGQQSHCIRKRRYLRDLERQVQDLKCAASTDNISPQSGARCSCTADAAGIPFDTAGSQSEASSSPQAIGYARSVWTSPFTLPSTTIKNTENNKRSWIWLAPSSMWSFTARLTVMLTEKLHHTFPNNAPTLLKREVYPLRWTCCAVDEPPDVNGLPSLDYAMHLVNTTKFHLGQNYRLFNEDVFISRLLGFYHGDATKIAAEDRLWFIQLLLVFSFGIAFRSGSKNSRGAPGSSFFIRAMSLMPDHASLWKYSVPAIETMALAGLYLYSVGERESGHIYIGQAVRIAQFEGLHTHLPEDQLGAETMSRCRNLWWTLYTIDSHFSSSVGLPTTTQDWNISTPINPPSTCSHQDVILSLQVKLSRLQSFIIATVYKSEKTQLGAFLETTRSILHTLAGYAEEVEKIIHAKFRNSVDRTPNGTRHITLLYHQCVIAATRPLLLSVLKERLDSLDHETENWQDFLVLTKTLISISIKSAEKALHILSEDDGLLEVFLPYDLEYTYSSSVHLAIANALFPSVVDGQTYSQKAHLILDEMINKGNKVAEVRKAELSHLESLLLELAARAELQGFQPLTLYSPKQSGTTSRNDSMVEEQPNREPVADHDMMVTPNPEPPRPREASLSGDIEFLNDIGVSSYEFYNIVDQIANSDLSYSILDSAPN</sequence>
<feature type="compositionally biased region" description="Polar residues" evidence="6">
    <location>
        <begin position="579"/>
        <end position="590"/>
    </location>
</feature>
<evidence type="ECO:0000313" key="9">
    <source>
        <dbReference type="Proteomes" id="UP000637239"/>
    </source>
</evidence>
<feature type="region of interest" description="Disordered" evidence="6">
    <location>
        <begin position="578"/>
        <end position="621"/>
    </location>
</feature>
<dbReference type="PANTHER" id="PTHR47540">
    <property type="entry name" value="THIAMINE REPRESSIBLE GENES REGULATORY PROTEIN THI5"/>
    <property type="match status" value="1"/>
</dbReference>
<dbReference type="CDD" id="cd12148">
    <property type="entry name" value="fungal_TF_MHR"/>
    <property type="match status" value="1"/>
</dbReference>
<evidence type="ECO:0000256" key="1">
    <source>
        <dbReference type="ARBA" id="ARBA00004123"/>
    </source>
</evidence>
<proteinExistence type="predicted"/>
<dbReference type="GO" id="GO:0005634">
    <property type="term" value="C:nucleus"/>
    <property type="evidence" value="ECO:0007669"/>
    <property type="project" value="UniProtKB-SubCell"/>
</dbReference>
<organism evidence="8 9">
    <name type="scientific">Aspergillus chevalieri</name>
    <name type="common">Eurotium chevalieri</name>
    <dbReference type="NCBI Taxonomy" id="182096"/>
    <lineage>
        <taxon>Eukaryota</taxon>
        <taxon>Fungi</taxon>
        <taxon>Dikarya</taxon>
        <taxon>Ascomycota</taxon>
        <taxon>Pezizomycotina</taxon>
        <taxon>Eurotiomycetes</taxon>
        <taxon>Eurotiomycetidae</taxon>
        <taxon>Eurotiales</taxon>
        <taxon>Aspergillaceae</taxon>
        <taxon>Aspergillus</taxon>
        <taxon>Aspergillus subgen. Aspergillus</taxon>
    </lineage>
</organism>
<dbReference type="Proteomes" id="UP000637239">
    <property type="component" value="Chromosome 1"/>
</dbReference>
<accession>A0A7R7ZKA8</accession>
<dbReference type="PANTHER" id="PTHR47540:SF6">
    <property type="entry name" value="ZN(II)2CYS6 TRANSCRIPTION FACTOR (EUROFUNG)"/>
    <property type="match status" value="1"/>
</dbReference>
<dbReference type="GO" id="GO:0006351">
    <property type="term" value="P:DNA-templated transcription"/>
    <property type="evidence" value="ECO:0007669"/>
    <property type="project" value="InterPro"/>
</dbReference>
<dbReference type="EMBL" id="AP024416">
    <property type="protein sequence ID" value="BCR84126.1"/>
    <property type="molecule type" value="Genomic_DNA"/>
</dbReference>